<dbReference type="RefSeq" id="WP_091951790.1">
    <property type="nucleotide sequence ID" value="NZ_FOSV01000036.1"/>
</dbReference>
<evidence type="ECO:0000313" key="2">
    <source>
        <dbReference type="Proteomes" id="UP000198804"/>
    </source>
</evidence>
<name>A0A1I4M9E3_9HYPH</name>
<dbReference type="AlphaFoldDB" id="A0A1I4M9E3"/>
<keyword evidence="2" id="KW-1185">Reference proteome</keyword>
<organism evidence="1 2">
    <name type="scientific">Methylorubrum salsuginis</name>
    <dbReference type="NCBI Taxonomy" id="414703"/>
    <lineage>
        <taxon>Bacteria</taxon>
        <taxon>Pseudomonadati</taxon>
        <taxon>Pseudomonadota</taxon>
        <taxon>Alphaproteobacteria</taxon>
        <taxon>Hyphomicrobiales</taxon>
        <taxon>Methylobacteriaceae</taxon>
        <taxon>Methylorubrum</taxon>
    </lineage>
</organism>
<reference evidence="2" key="1">
    <citation type="submission" date="2016-10" db="EMBL/GenBank/DDBJ databases">
        <authorList>
            <person name="Varghese N."/>
            <person name="Submissions S."/>
        </authorList>
    </citation>
    <scope>NUCLEOTIDE SEQUENCE [LARGE SCALE GENOMIC DNA]</scope>
    <source>
        <strain evidence="2">CGMCC 1.6474</strain>
    </source>
</reference>
<proteinExistence type="predicted"/>
<protein>
    <submittedName>
        <fullName evidence="1">Uncharacterized protein</fullName>
    </submittedName>
</protein>
<evidence type="ECO:0000313" key="1">
    <source>
        <dbReference type="EMBL" id="SFL99902.1"/>
    </source>
</evidence>
<dbReference type="STRING" id="414703.SAMN04488125_1366"/>
<sequence length="124" mass="13047">MSLQPAIAAAFLGRLDLSATAPATSRNDADDEAGRRALATVRAFYQALRRADSEAASRLVIPERRQVGPYAPGAITRYYAGLAEPLRLTAPCVAVGPYAVGANETDSNPFALVTCTLGPLPIFV</sequence>
<gene>
    <name evidence="1" type="ORF">SAMN04488125_1366</name>
</gene>
<accession>A0A1I4M9E3</accession>
<dbReference type="Proteomes" id="UP000198804">
    <property type="component" value="Unassembled WGS sequence"/>
</dbReference>
<dbReference type="EMBL" id="FOSV01000036">
    <property type="protein sequence ID" value="SFL99902.1"/>
    <property type="molecule type" value="Genomic_DNA"/>
</dbReference>
<dbReference type="OrthoDB" id="1522627at2"/>